<evidence type="ECO:0000256" key="4">
    <source>
        <dbReference type="PIRSR" id="PIRSR005902-1"/>
    </source>
</evidence>
<dbReference type="InterPro" id="IPR032466">
    <property type="entry name" value="Metal_Hydrolase"/>
</dbReference>
<dbReference type="GO" id="GO:0016788">
    <property type="term" value="F:hydrolase activity, acting on ester bonds"/>
    <property type="evidence" value="ECO:0007669"/>
    <property type="project" value="InterPro"/>
</dbReference>
<dbReference type="InterPro" id="IPR018228">
    <property type="entry name" value="DNase_TatD-rel_CS"/>
</dbReference>
<dbReference type="OrthoDB" id="9810005at2"/>
<sequence>MLIDSHCHLDFPQFDGDRAEVLGRAYQAGIHGAIIPSVGPENWARVIDTCRQHPRLWFALGFHPCFASSDSVGQLNRLQSLLDANPRNLVAVGECGLDGVASALPMDQQQRLCLEQMALANRFRLPVIFHIRKAHHHLFSLLDREPLKAGGVVHGFSGSLEVAREYLRRGLYLGVGGVITYQRASKTRAAIQGVPLERLLLETDSPDMPPCGYQGLRNEPARCLLVLQELCHLLDLSSVAVVKKLSENHVRLFTRIS</sequence>
<keyword evidence="3" id="KW-0378">Hydrolase</keyword>
<evidence type="ECO:0000313" key="6">
    <source>
        <dbReference type="Proteomes" id="UP000305674"/>
    </source>
</evidence>
<dbReference type="FunFam" id="3.20.20.140:FF:000005">
    <property type="entry name" value="TatD family hydrolase"/>
    <property type="match status" value="1"/>
</dbReference>
<reference evidence="5 6" key="1">
    <citation type="submission" date="2019-04" db="EMBL/GenBank/DDBJ databases">
        <authorList>
            <person name="Hwang J.C."/>
        </authorList>
    </citation>
    <scope>NUCLEOTIDE SEQUENCE [LARGE SCALE GENOMIC DNA]</scope>
    <source>
        <strain evidence="5 6">IMCC35001</strain>
    </source>
</reference>
<dbReference type="PIRSF" id="PIRSF005902">
    <property type="entry name" value="DNase_TatD"/>
    <property type="match status" value="1"/>
</dbReference>
<dbReference type="Proteomes" id="UP000305674">
    <property type="component" value="Unassembled WGS sequence"/>
</dbReference>
<keyword evidence="6" id="KW-1185">Reference proteome</keyword>
<feature type="binding site" evidence="4">
    <location>
        <position position="154"/>
    </location>
    <ligand>
        <name>a divalent metal cation</name>
        <dbReference type="ChEBI" id="CHEBI:60240"/>
        <label>2</label>
    </ligand>
</feature>
<comment type="similarity">
    <text evidence="1">Belongs to the metallo-dependent hydrolases superfamily. TatD-type hydrolase family.</text>
</comment>
<dbReference type="AlphaFoldDB" id="A0A4U1BFS7"/>
<feature type="binding site" evidence="4">
    <location>
        <position position="204"/>
    </location>
    <ligand>
        <name>a divalent metal cation</name>
        <dbReference type="ChEBI" id="CHEBI:60240"/>
        <label>1</label>
    </ligand>
</feature>
<dbReference type="CDD" id="cd01310">
    <property type="entry name" value="TatD_DNAse"/>
    <property type="match status" value="1"/>
</dbReference>
<feature type="binding site" evidence="4">
    <location>
        <position position="8"/>
    </location>
    <ligand>
        <name>a divalent metal cation</name>
        <dbReference type="ChEBI" id="CHEBI:60240"/>
        <label>1</label>
    </ligand>
</feature>
<dbReference type="PANTHER" id="PTHR46124">
    <property type="entry name" value="D-AMINOACYL-TRNA DEACYLASE"/>
    <property type="match status" value="1"/>
</dbReference>
<dbReference type="Gene3D" id="3.20.20.140">
    <property type="entry name" value="Metal-dependent hydrolases"/>
    <property type="match status" value="1"/>
</dbReference>
<dbReference type="SUPFAM" id="SSF51556">
    <property type="entry name" value="Metallo-dependent hydrolases"/>
    <property type="match status" value="1"/>
</dbReference>
<dbReference type="PROSITE" id="PS01091">
    <property type="entry name" value="TATD_3"/>
    <property type="match status" value="1"/>
</dbReference>
<keyword evidence="2 4" id="KW-0479">Metal-binding</keyword>
<dbReference type="EMBL" id="SWCI01000004">
    <property type="protein sequence ID" value="TKB49270.1"/>
    <property type="molecule type" value="Genomic_DNA"/>
</dbReference>
<evidence type="ECO:0000256" key="2">
    <source>
        <dbReference type="ARBA" id="ARBA00022723"/>
    </source>
</evidence>
<dbReference type="Pfam" id="PF01026">
    <property type="entry name" value="TatD_DNase"/>
    <property type="match status" value="1"/>
</dbReference>
<evidence type="ECO:0000313" key="5">
    <source>
        <dbReference type="EMBL" id="TKB49270.1"/>
    </source>
</evidence>
<protein>
    <submittedName>
        <fullName evidence="5">TatD family deoxyribonuclease</fullName>
    </submittedName>
</protein>
<evidence type="ECO:0000256" key="3">
    <source>
        <dbReference type="ARBA" id="ARBA00022801"/>
    </source>
</evidence>
<accession>A0A4U1BFS7</accession>
<dbReference type="GO" id="GO:0046872">
    <property type="term" value="F:metal ion binding"/>
    <property type="evidence" value="ECO:0007669"/>
    <property type="project" value="UniProtKB-KW"/>
</dbReference>
<dbReference type="PROSITE" id="PS01137">
    <property type="entry name" value="TATD_1"/>
    <property type="match status" value="1"/>
</dbReference>
<feature type="binding site" evidence="4">
    <location>
        <position position="94"/>
    </location>
    <ligand>
        <name>a divalent metal cation</name>
        <dbReference type="ChEBI" id="CHEBI:60240"/>
        <label>1</label>
    </ligand>
</feature>
<evidence type="ECO:0000256" key="1">
    <source>
        <dbReference type="ARBA" id="ARBA00009275"/>
    </source>
</evidence>
<feature type="binding site" evidence="4">
    <location>
        <position position="6"/>
    </location>
    <ligand>
        <name>a divalent metal cation</name>
        <dbReference type="ChEBI" id="CHEBI:60240"/>
        <label>1</label>
    </ligand>
</feature>
<dbReference type="PANTHER" id="PTHR46124:SF3">
    <property type="entry name" value="HYDROLASE"/>
    <property type="match status" value="1"/>
</dbReference>
<dbReference type="RefSeq" id="WP_136852637.1">
    <property type="nucleotide sequence ID" value="NZ_SWCI01000004.1"/>
</dbReference>
<dbReference type="GO" id="GO:0005829">
    <property type="term" value="C:cytosol"/>
    <property type="evidence" value="ECO:0007669"/>
    <property type="project" value="TreeGrafter"/>
</dbReference>
<proteinExistence type="inferred from homology"/>
<name>A0A4U1BFS7_9GAMM</name>
<feature type="binding site" evidence="4">
    <location>
        <position position="130"/>
    </location>
    <ligand>
        <name>a divalent metal cation</name>
        <dbReference type="ChEBI" id="CHEBI:60240"/>
        <label>2</label>
    </ligand>
</feature>
<dbReference type="InterPro" id="IPR001130">
    <property type="entry name" value="TatD-like"/>
</dbReference>
<gene>
    <name evidence="5" type="ORF">FCL40_07995</name>
</gene>
<comment type="caution">
    <text evidence="5">The sequence shown here is derived from an EMBL/GenBank/DDBJ whole genome shotgun (WGS) entry which is preliminary data.</text>
</comment>
<organism evidence="5 6">
    <name type="scientific">Ferrimonas sediminicola</name>
    <dbReference type="NCBI Taxonomy" id="2569538"/>
    <lineage>
        <taxon>Bacteria</taxon>
        <taxon>Pseudomonadati</taxon>
        <taxon>Pseudomonadota</taxon>
        <taxon>Gammaproteobacteria</taxon>
        <taxon>Alteromonadales</taxon>
        <taxon>Ferrimonadaceae</taxon>
        <taxon>Ferrimonas</taxon>
    </lineage>
</organism>